<comment type="caution">
    <text evidence="1">The sequence shown here is derived from an EMBL/GenBank/DDBJ whole genome shotgun (WGS) entry which is preliminary data.</text>
</comment>
<dbReference type="AlphaFoldDB" id="A0A0W8FKS5"/>
<evidence type="ECO:0000313" key="1">
    <source>
        <dbReference type="EMBL" id="KUG21214.1"/>
    </source>
</evidence>
<proteinExistence type="predicted"/>
<protein>
    <submittedName>
        <fullName evidence="1">Uncharacterized protein</fullName>
    </submittedName>
</protein>
<reference evidence="1" key="1">
    <citation type="journal article" date="2015" name="Proc. Natl. Acad. Sci. U.S.A.">
        <title>Networks of energetic and metabolic interactions define dynamics in microbial communities.</title>
        <authorList>
            <person name="Embree M."/>
            <person name="Liu J.K."/>
            <person name="Al-Bassam M.M."/>
            <person name="Zengler K."/>
        </authorList>
    </citation>
    <scope>NUCLEOTIDE SEQUENCE</scope>
</reference>
<sequence>MVSPLSLVHARFTAGYRLRGLRIKEAMLPAIRWRVTGGKPCRDPAPFPMPYASISHETA</sequence>
<name>A0A0W8FKS5_9ZZZZ</name>
<organism evidence="1">
    <name type="scientific">hydrocarbon metagenome</name>
    <dbReference type="NCBI Taxonomy" id="938273"/>
    <lineage>
        <taxon>unclassified sequences</taxon>
        <taxon>metagenomes</taxon>
        <taxon>ecological metagenomes</taxon>
    </lineage>
</organism>
<accession>A0A0W8FKS5</accession>
<gene>
    <name evidence="1" type="ORF">ASZ90_009029</name>
</gene>
<dbReference type="EMBL" id="LNQE01001088">
    <property type="protein sequence ID" value="KUG21214.1"/>
    <property type="molecule type" value="Genomic_DNA"/>
</dbReference>